<dbReference type="GO" id="GO:0016616">
    <property type="term" value="F:oxidoreductase activity, acting on the CH-OH group of donors, NAD or NADP as acceptor"/>
    <property type="evidence" value="ECO:0007669"/>
    <property type="project" value="InterPro"/>
</dbReference>
<dbReference type="InterPro" id="IPR029752">
    <property type="entry name" value="D-isomer_DH_CS1"/>
</dbReference>
<dbReference type="PANTHER" id="PTHR42789">
    <property type="entry name" value="D-ISOMER SPECIFIC 2-HYDROXYACID DEHYDROGENASE FAMILY PROTEIN (AFU_ORTHOLOGUE AFUA_6G10090)"/>
    <property type="match status" value="1"/>
</dbReference>
<dbReference type="GO" id="GO:0051287">
    <property type="term" value="F:NAD binding"/>
    <property type="evidence" value="ECO:0007669"/>
    <property type="project" value="InterPro"/>
</dbReference>
<feature type="domain" description="D-isomer specific 2-hydroxyacid dehydrogenase NAD-binding" evidence="7">
    <location>
        <begin position="113"/>
        <end position="285"/>
    </location>
</feature>
<evidence type="ECO:0000259" key="6">
    <source>
        <dbReference type="Pfam" id="PF00389"/>
    </source>
</evidence>
<dbReference type="RefSeq" id="WP_004092051.1">
    <property type="nucleotide sequence ID" value="NZ_AFGF01000015.1"/>
</dbReference>
<dbReference type="EMBL" id="AFGF01000015">
    <property type="protein sequence ID" value="EGO65681.1"/>
    <property type="molecule type" value="Genomic_DNA"/>
</dbReference>
<dbReference type="AlphaFoldDB" id="F7NE26"/>
<protein>
    <submittedName>
        <fullName evidence="8">Phosphoglycerate dehydrogenase</fullName>
    </submittedName>
</protein>
<reference evidence="8 9" key="1">
    <citation type="journal article" date="2011" name="EMBO J.">
        <title>Structural diversity of bacterial flagellar motors.</title>
        <authorList>
            <person name="Chen S."/>
            <person name="Beeby M."/>
            <person name="Murphy G.E."/>
            <person name="Leadbetter J.R."/>
            <person name="Hendrixson D.R."/>
            <person name="Briegel A."/>
            <person name="Li Z."/>
            <person name="Shi J."/>
            <person name="Tocheva E.I."/>
            <person name="Muller A."/>
            <person name="Dobro M.J."/>
            <person name="Jensen G.J."/>
        </authorList>
    </citation>
    <scope>NUCLEOTIDE SEQUENCE [LARGE SCALE GENOMIC DNA]</scope>
    <source>
        <strain evidence="8 9">DSM 6540</strain>
    </source>
</reference>
<dbReference type="SUPFAM" id="SSF52283">
    <property type="entry name" value="Formate/glycerate dehydrogenase catalytic domain-like"/>
    <property type="match status" value="1"/>
</dbReference>
<comment type="caution">
    <text evidence="8">The sequence shown here is derived from an EMBL/GenBank/DDBJ whole genome shotgun (WGS) entry which is preliminary data.</text>
</comment>
<dbReference type="PROSITE" id="PS00671">
    <property type="entry name" value="D_2_HYDROXYACID_DH_3"/>
    <property type="match status" value="1"/>
</dbReference>
<dbReference type="eggNOG" id="COG1052">
    <property type="taxonomic scope" value="Bacteria"/>
</dbReference>
<evidence type="ECO:0000256" key="4">
    <source>
        <dbReference type="ARBA" id="ARBA00023027"/>
    </source>
</evidence>
<dbReference type="PANTHER" id="PTHR42789:SF1">
    <property type="entry name" value="D-ISOMER SPECIFIC 2-HYDROXYACID DEHYDROGENASE FAMILY PROTEIN (AFU_ORTHOLOGUE AFUA_6G10090)"/>
    <property type="match status" value="1"/>
</dbReference>
<accession>F7NE26</accession>
<evidence type="ECO:0000256" key="1">
    <source>
        <dbReference type="ARBA" id="ARBA00005854"/>
    </source>
</evidence>
<feature type="domain" description="D-isomer specific 2-hydroxyacid dehydrogenase catalytic" evidence="6">
    <location>
        <begin position="15"/>
        <end position="316"/>
    </location>
</feature>
<keyword evidence="3 5" id="KW-0560">Oxidoreductase</keyword>
<dbReference type="InterPro" id="IPR006139">
    <property type="entry name" value="D-isomer_2_OHA_DH_cat_dom"/>
</dbReference>
<name>F7NE26_9FIRM</name>
<dbReference type="InterPro" id="IPR006140">
    <property type="entry name" value="D-isomer_DH_NAD-bd"/>
</dbReference>
<dbReference type="Gene3D" id="3.40.50.720">
    <property type="entry name" value="NAD(P)-binding Rossmann-like Domain"/>
    <property type="match status" value="2"/>
</dbReference>
<keyword evidence="2" id="KW-0028">Amino-acid biosynthesis</keyword>
<evidence type="ECO:0000256" key="2">
    <source>
        <dbReference type="ARBA" id="ARBA00022605"/>
    </source>
</evidence>
<dbReference type="InterPro" id="IPR029753">
    <property type="entry name" value="D-isomer_DH_CS"/>
</dbReference>
<dbReference type="PROSITE" id="PS00670">
    <property type="entry name" value="D_2_HYDROXYACID_DH_2"/>
    <property type="match status" value="1"/>
</dbReference>
<dbReference type="STRING" id="1009370.ALO_01444"/>
<dbReference type="OrthoDB" id="9805416at2"/>
<dbReference type="InterPro" id="IPR036291">
    <property type="entry name" value="NAD(P)-bd_dom_sf"/>
</dbReference>
<evidence type="ECO:0000259" key="7">
    <source>
        <dbReference type="Pfam" id="PF02826"/>
    </source>
</evidence>
<dbReference type="Pfam" id="PF00389">
    <property type="entry name" value="2-Hacid_dh"/>
    <property type="match status" value="1"/>
</dbReference>
<dbReference type="Pfam" id="PF02826">
    <property type="entry name" value="2-Hacid_dh_C"/>
    <property type="match status" value="1"/>
</dbReference>
<keyword evidence="4" id="KW-0520">NAD</keyword>
<evidence type="ECO:0000313" key="9">
    <source>
        <dbReference type="Proteomes" id="UP000003240"/>
    </source>
</evidence>
<keyword evidence="9" id="KW-1185">Reference proteome</keyword>
<evidence type="ECO:0000256" key="5">
    <source>
        <dbReference type="RuleBase" id="RU003719"/>
    </source>
</evidence>
<evidence type="ECO:0000313" key="8">
    <source>
        <dbReference type="EMBL" id="EGO65681.1"/>
    </source>
</evidence>
<evidence type="ECO:0000256" key="3">
    <source>
        <dbReference type="ARBA" id="ARBA00023002"/>
    </source>
</evidence>
<dbReference type="Proteomes" id="UP000003240">
    <property type="component" value="Unassembled WGS sequence"/>
</dbReference>
<dbReference type="FunFam" id="3.40.50.720:FF:000203">
    <property type="entry name" value="D-3-phosphoglycerate dehydrogenase (SerA)"/>
    <property type="match status" value="1"/>
</dbReference>
<gene>
    <name evidence="8" type="ORF">ALO_01444</name>
</gene>
<comment type="similarity">
    <text evidence="1 5">Belongs to the D-isomer specific 2-hydroxyacid dehydrogenase family.</text>
</comment>
<dbReference type="CDD" id="cd12172">
    <property type="entry name" value="PGDH_like_2"/>
    <property type="match status" value="1"/>
</dbReference>
<proteinExistence type="inferred from homology"/>
<dbReference type="PROSITE" id="PS00065">
    <property type="entry name" value="D_2_HYDROXYACID_DH_1"/>
    <property type="match status" value="1"/>
</dbReference>
<organism evidence="8 9">
    <name type="scientific">Acetonema longum DSM 6540</name>
    <dbReference type="NCBI Taxonomy" id="1009370"/>
    <lineage>
        <taxon>Bacteria</taxon>
        <taxon>Bacillati</taxon>
        <taxon>Bacillota</taxon>
        <taxon>Negativicutes</taxon>
        <taxon>Acetonemataceae</taxon>
        <taxon>Acetonema</taxon>
    </lineage>
</organism>
<sequence>MNKKVLVSALSFRRSEAAVKFLQESGCELVLSQVERALKEKELLALLPGCAAIVAGNDEITDSVITASVPELRIIARSGVGYNTIDLTAAHRHGVAVTNTPGANSKSVADLTLGLMLALVRSIPRLSGKLHTGVWEKSIGGELGGKTLGIVGTGNVGREVMKRAQSFDMKIIAYDIYPRLELTEACGVVYLPLEQVLAQADFLSLHAPALPETVSMINRQTLALMKPTAFLINTARGDLVVEEDLSDALRCGRLAGAGLDAFISEPLERSCLFGLSNVILTPHIGASTLEASERAGLIAAEEVARVLQGLAPLHSVR</sequence>
<dbReference type="InterPro" id="IPR050857">
    <property type="entry name" value="D-2-hydroxyacid_DH"/>
</dbReference>
<dbReference type="SUPFAM" id="SSF51735">
    <property type="entry name" value="NAD(P)-binding Rossmann-fold domains"/>
    <property type="match status" value="1"/>
</dbReference>
<dbReference type="GO" id="GO:0008652">
    <property type="term" value="P:amino acid biosynthetic process"/>
    <property type="evidence" value="ECO:0007669"/>
    <property type="project" value="UniProtKB-KW"/>
</dbReference>